<dbReference type="AlphaFoldDB" id="A0A0N4X5I3"/>
<proteinExistence type="predicted"/>
<keyword evidence="1" id="KW-0732">Signal</keyword>
<evidence type="ECO:0000313" key="3">
    <source>
        <dbReference type="EMBL" id="VDO78286.1"/>
    </source>
</evidence>
<reference evidence="3 4" key="2">
    <citation type="submission" date="2018-11" db="EMBL/GenBank/DDBJ databases">
        <authorList>
            <consortium name="Pathogen Informatics"/>
        </authorList>
    </citation>
    <scope>NUCLEOTIDE SEQUENCE [LARGE SCALE GENOMIC DNA]</scope>
    <source>
        <strain evidence="3 4">MHpl1</strain>
    </source>
</reference>
<keyword evidence="4" id="KW-1185">Reference proteome</keyword>
<gene>
    <name evidence="3" type="ORF">HPLM_LOCUS19617</name>
</gene>
<dbReference type="STRING" id="6290.A0A0N4X5I3"/>
<dbReference type="Gene3D" id="3.40.50.1820">
    <property type="entry name" value="alpha/beta hydrolase"/>
    <property type="match status" value="1"/>
</dbReference>
<dbReference type="InterPro" id="IPR029058">
    <property type="entry name" value="AB_hydrolase_fold"/>
</dbReference>
<protein>
    <submittedName>
        <fullName evidence="5">Abhydro_lipase domain-containing protein</fullName>
    </submittedName>
</protein>
<accession>A0A0N4X5I3</accession>
<feature type="signal peptide" evidence="1">
    <location>
        <begin position="1"/>
        <end position="16"/>
    </location>
</feature>
<evidence type="ECO:0000259" key="2">
    <source>
        <dbReference type="Pfam" id="PF04083"/>
    </source>
</evidence>
<dbReference type="EMBL" id="UZAF01021454">
    <property type="protein sequence ID" value="VDO78286.1"/>
    <property type="molecule type" value="Genomic_DNA"/>
</dbReference>
<dbReference type="Proteomes" id="UP000268014">
    <property type="component" value="Unassembled WGS sequence"/>
</dbReference>
<organism evidence="5">
    <name type="scientific">Haemonchus placei</name>
    <name type="common">Barber's pole worm</name>
    <dbReference type="NCBI Taxonomy" id="6290"/>
    <lineage>
        <taxon>Eukaryota</taxon>
        <taxon>Metazoa</taxon>
        <taxon>Ecdysozoa</taxon>
        <taxon>Nematoda</taxon>
        <taxon>Chromadorea</taxon>
        <taxon>Rhabditida</taxon>
        <taxon>Rhabditina</taxon>
        <taxon>Rhabditomorpha</taxon>
        <taxon>Strongyloidea</taxon>
        <taxon>Trichostrongylidae</taxon>
        <taxon>Haemonchus</taxon>
    </lineage>
</organism>
<dbReference type="WBParaSite" id="HPLM_0001962501-mRNA-1">
    <property type="protein sequence ID" value="HPLM_0001962501-mRNA-1"/>
    <property type="gene ID" value="HPLM_0001962501"/>
</dbReference>
<feature type="chain" id="PRO_5043124367" evidence="1">
    <location>
        <begin position="17"/>
        <end position="123"/>
    </location>
</feature>
<dbReference type="GO" id="GO:0006629">
    <property type="term" value="P:lipid metabolic process"/>
    <property type="evidence" value="ECO:0007669"/>
    <property type="project" value="InterPro"/>
</dbReference>
<feature type="domain" description="Partial AB-hydrolase lipase" evidence="2">
    <location>
        <begin position="41"/>
        <end position="102"/>
    </location>
</feature>
<evidence type="ECO:0000313" key="4">
    <source>
        <dbReference type="Proteomes" id="UP000268014"/>
    </source>
</evidence>
<dbReference type="SUPFAM" id="SSF53474">
    <property type="entry name" value="alpha/beta-Hydrolases"/>
    <property type="match status" value="1"/>
</dbReference>
<evidence type="ECO:0000313" key="5">
    <source>
        <dbReference type="WBParaSite" id="HPLM_0001962501-mRNA-1"/>
    </source>
</evidence>
<name>A0A0N4X5I3_HAEPC</name>
<sequence>MILLLLWAAVISYVVSHPTTSLDVPPSTFWFRRDPETRMTVPEIIKHWGYPVEVHHVVTPDGYILEMHRIPYGKAGPSNTSRPVVFLQHGLECSSSDWIMNLPDQSAGKNSPRTVTSHEFCYS</sequence>
<dbReference type="PANTHER" id="PTHR11005">
    <property type="entry name" value="LYSOSOMAL ACID LIPASE-RELATED"/>
    <property type="match status" value="1"/>
</dbReference>
<dbReference type="OrthoDB" id="9974421at2759"/>
<dbReference type="InterPro" id="IPR006693">
    <property type="entry name" value="AB_hydrolase_lipase"/>
</dbReference>
<reference evidence="5" key="1">
    <citation type="submission" date="2017-02" db="UniProtKB">
        <authorList>
            <consortium name="WormBaseParasite"/>
        </authorList>
    </citation>
    <scope>IDENTIFICATION</scope>
</reference>
<dbReference type="Pfam" id="PF04083">
    <property type="entry name" value="Abhydro_lipase"/>
    <property type="match status" value="1"/>
</dbReference>
<evidence type="ECO:0000256" key="1">
    <source>
        <dbReference type="SAM" id="SignalP"/>
    </source>
</evidence>